<evidence type="ECO:0000313" key="11">
    <source>
        <dbReference type="Proteomes" id="UP001549920"/>
    </source>
</evidence>
<evidence type="ECO:0000256" key="4">
    <source>
        <dbReference type="ARBA" id="ARBA00022859"/>
    </source>
</evidence>
<evidence type="ECO:0000256" key="7">
    <source>
        <dbReference type="SAM" id="SignalP"/>
    </source>
</evidence>
<dbReference type="InterPro" id="IPR017331">
    <property type="entry name" value="Peptidoglycan_recognition"/>
</dbReference>
<keyword evidence="11" id="KW-1185">Reference proteome</keyword>
<dbReference type="InterPro" id="IPR006619">
    <property type="entry name" value="PGRP_domain_met/bac"/>
</dbReference>
<protein>
    <recommendedName>
        <fullName evidence="6">Peptidoglycan-recognition protein</fullName>
    </recommendedName>
</protein>
<evidence type="ECO:0000313" key="10">
    <source>
        <dbReference type="EMBL" id="KAL0882579.1"/>
    </source>
</evidence>
<dbReference type="InterPro" id="IPR002502">
    <property type="entry name" value="Amidase_domain"/>
</dbReference>
<dbReference type="Gene3D" id="3.40.80.10">
    <property type="entry name" value="Peptidoglycan recognition protein-like"/>
    <property type="match status" value="1"/>
</dbReference>
<accession>A0ABR3I184</accession>
<dbReference type="Proteomes" id="UP001549920">
    <property type="component" value="Unassembled WGS sequence"/>
</dbReference>
<keyword evidence="5" id="KW-1015">Disulfide bond</keyword>
<dbReference type="InterPro" id="IPR015510">
    <property type="entry name" value="PGRP"/>
</dbReference>
<feature type="domain" description="Peptidoglycan recognition protein family" evidence="9">
    <location>
        <begin position="19"/>
        <end position="160"/>
    </location>
</feature>
<comment type="similarity">
    <text evidence="1 6">Belongs to the N-acetylmuramoyl-L-alanine amidase 2 family.</text>
</comment>
<dbReference type="SMART" id="SM00701">
    <property type="entry name" value="PGRP"/>
    <property type="match status" value="1"/>
</dbReference>
<reference evidence="10 11" key="1">
    <citation type="submission" date="2024-06" db="EMBL/GenBank/DDBJ databases">
        <title>A chromosome-level genome assembly of beet webworm, Loxostege sticticalis.</title>
        <authorList>
            <person name="Zhang Y."/>
        </authorList>
    </citation>
    <scope>NUCLEOTIDE SEQUENCE [LARGE SCALE GENOMIC DNA]</scope>
    <source>
        <strain evidence="10">AQ026</strain>
        <tissue evidence="10">Whole body</tissue>
    </source>
</reference>
<dbReference type="CDD" id="cd06583">
    <property type="entry name" value="PGRP"/>
    <property type="match status" value="1"/>
</dbReference>
<keyword evidence="4 6" id="KW-0391">Immunity</keyword>
<gene>
    <name evidence="10" type="ORF">ABMA27_001032</name>
</gene>
<dbReference type="PIRSF" id="PIRSF037945">
    <property type="entry name" value="PGRPs"/>
    <property type="match status" value="1"/>
</dbReference>
<evidence type="ECO:0000259" key="9">
    <source>
        <dbReference type="SMART" id="SM00701"/>
    </source>
</evidence>
<evidence type="ECO:0000259" key="8">
    <source>
        <dbReference type="SMART" id="SM00644"/>
    </source>
</evidence>
<comment type="caution">
    <text evidence="10">The sequence shown here is derived from an EMBL/GenBank/DDBJ whole genome shotgun (WGS) entry which is preliminary data.</text>
</comment>
<evidence type="ECO:0000256" key="2">
    <source>
        <dbReference type="ARBA" id="ARBA00022588"/>
    </source>
</evidence>
<organism evidence="10 11">
    <name type="scientific">Loxostege sticticalis</name>
    <name type="common">Beet webworm moth</name>
    <dbReference type="NCBI Taxonomy" id="481309"/>
    <lineage>
        <taxon>Eukaryota</taxon>
        <taxon>Metazoa</taxon>
        <taxon>Ecdysozoa</taxon>
        <taxon>Arthropoda</taxon>
        <taxon>Hexapoda</taxon>
        <taxon>Insecta</taxon>
        <taxon>Pterygota</taxon>
        <taxon>Neoptera</taxon>
        <taxon>Endopterygota</taxon>
        <taxon>Lepidoptera</taxon>
        <taxon>Glossata</taxon>
        <taxon>Ditrysia</taxon>
        <taxon>Pyraloidea</taxon>
        <taxon>Crambidae</taxon>
        <taxon>Pyraustinae</taxon>
        <taxon>Loxostege</taxon>
    </lineage>
</organism>
<sequence>MKYLGVVVVVMFAVNGRALEIVPITEWAGSESQRKQELPNPVPLVVIQHTASGECSTDSTCLRGLKNMRAYVMKIGFDDVPYSFMIGGNGKVYEGAGWHRVGAHTRGYNDKAIGIGFVGTFIDKLPTPEALKAAKELIEYGVQNKHIAEDYKLVGHRQLSNTLSPGDALQKEIESWPHWKQVVRTDH</sequence>
<evidence type="ECO:0000256" key="5">
    <source>
        <dbReference type="ARBA" id="ARBA00023157"/>
    </source>
</evidence>
<feature type="chain" id="PRO_5046185072" description="Peptidoglycan-recognition protein" evidence="7">
    <location>
        <begin position="19"/>
        <end position="187"/>
    </location>
</feature>
<dbReference type="PANTHER" id="PTHR11022:SF41">
    <property type="entry name" value="PEPTIDOGLYCAN-RECOGNITION PROTEIN LC-RELATED"/>
    <property type="match status" value="1"/>
</dbReference>
<dbReference type="Pfam" id="PF01510">
    <property type="entry name" value="Amidase_2"/>
    <property type="match status" value="1"/>
</dbReference>
<dbReference type="InterPro" id="IPR036505">
    <property type="entry name" value="Amidase/PGRP_sf"/>
</dbReference>
<keyword evidence="3 7" id="KW-0732">Signal</keyword>
<dbReference type="SUPFAM" id="SSF55846">
    <property type="entry name" value="N-acetylmuramoyl-L-alanine amidase-like"/>
    <property type="match status" value="1"/>
</dbReference>
<name>A0ABR3I184_LOXSC</name>
<keyword evidence="2 6" id="KW-0399">Innate immunity</keyword>
<dbReference type="SMART" id="SM00644">
    <property type="entry name" value="Ami_2"/>
    <property type="match status" value="1"/>
</dbReference>
<evidence type="ECO:0000256" key="1">
    <source>
        <dbReference type="ARBA" id="ARBA00007553"/>
    </source>
</evidence>
<feature type="signal peptide" evidence="7">
    <location>
        <begin position="1"/>
        <end position="18"/>
    </location>
</feature>
<dbReference type="EMBL" id="JBEUOH010000010">
    <property type="protein sequence ID" value="KAL0882579.1"/>
    <property type="molecule type" value="Genomic_DNA"/>
</dbReference>
<evidence type="ECO:0000256" key="6">
    <source>
        <dbReference type="PIRNR" id="PIRNR037945"/>
    </source>
</evidence>
<proteinExistence type="inferred from homology"/>
<feature type="domain" description="N-acetylmuramoyl-L-alanine amidase" evidence="8">
    <location>
        <begin position="30"/>
        <end position="166"/>
    </location>
</feature>
<dbReference type="PANTHER" id="PTHR11022">
    <property type="entry name" value="PEPTIDOGLYCAN RECOGNITION PROTEIN"/>
    <property type="match status" value="1"/>
</dbReference>
<evidence type="ECO:0000256" key="3">
    <source>
        <dbReference type="ARBA" id="ARBA00022729"/>
    </source>
</evidence>